<evidence type="ECO:0000313" key="9">
    <source>
        <dbReference type="Proteomes" id="UP000223749"/>
    </source>
</evidence>
<keyword evidence="4" id="KW-0472">Membrane</keyword>
<evidence type="ECO:0000259" key="6">
    <source>
        <dbReference type="Pfam" id="PF07980"/>
    </source>
</evidence>
<feature type="domain" description="RagB/SusD" evidence="6">
    <location>
        <begin position="362"/>
        <end position="506"/>
    </location>
</feature>
<dbReference type="EMBL" id="CP024091">
    <property type="protein sequence ID" value="ATP57174.1"/>
    <property type="molecule type" value="Genomic_DNA"/>
</dbReference>
<evidence type="ECO:0000256" key="5">
    <source>
        <dbReference type="ARBA" id="ARBA00023237"/>
    </source>
</evidence>
<proteinExistence type="inferred from homology"/>
<dbReference type="SUPFAM" id="SSF48452">
    <property type="entry name" value="TPR-like"/>
    <property type="match status" value="1"/>
</dbReference>
<dbReference type="InterPro" id="IPR012944">
    <property type="entry name" value="SusD_RagB_dom"/>
</dbReference>
<keyword evidence="9" id="KW-1185">Reference proteome</keyword>
<evidence type="ECO:0000313" key="8">
    <source>
        <dbReference type="EMBL" id="ATP57174.1"/>
    </source>
</evidence>
<dbReference type="InterPro" id="IPR011990">
    <property type="entry name" value="TPR-like_helical_dom_sf"/>
</dbReference>
<dbReference type="RefSeq" id="WP_099439102.1">
    <property type="nucleotide sequence ID" value="NZ_CP024091.1"/>
</dbReference>
<keyword evidence="3" id="KW-0732">Signal</keyword>
<gene>
    <name evidence="8" type="ORF">CPT03_12175</name>
</gene>
<dbReference type="AlphaFoldDB" id="A0A2D1U6K0"/>
<dbReference type="Pfam" id="PF07980">
    <property type="entry name" value="SusD_RagB"/>
    <property type="match status" value="1"/>
</dbReference>
<reference evidence="8 9" key="1">
    <citation type="submission" date="2017-10" db="EMBL/GenBank/DDBJ databases">
        <title>Whole genome of Pedobacter ginsengisoli T01R-27 isolated from tomato rhizosphere.</title>
        <authorList>
            <person name="Weon H.-Y."/>
            <person name="Lee S.A."/>
            <person name="Sang M.K."/>
            <person name="Song J."/>
        </authorList>
    </citation>
    <scope>NUCLEOTIDE SEQUENCE [LARGE SCALE GENOMIC DNA]</scope>
    <source>
        <strain evidence="8 9">T01R-27</strain>
    </source>
</reference>
<comment type="subcellular location">
    <subcellularLocation>
        <location evidence="1">Cell outer membrane</location>
    </subcellularLocation>
</comment>
<dbReference type="KEGG" id="pgs:CPT03_12175"/>
<evidence type="ECO:0000256" key="1">
    <source>
        <dbReference type="ARBA" id="ARBA00004442"/>
    </source>
</evidence>
<evidence type="ECO:0000256" key="4">
    <source>
        <dbReference type="ARBA" id="ARBA00023136"/>
    </source>
</evidence>
<dbReference type="GO" id="GO:0009279">
    <property type="term" value="C:cell outer membrane"/>
    <property type="evidence" value="ECO:0007669"/>
    <property type="project" value="UniProtKB-SubCell"/>
</dbReference>
<evidence type="ECO:0000259" key="7">
    <source>
        <dbReference type="Pfam" id="PF14322"/>
    </source>
</evidence>
<keyword evidence="5" id="KW-0998">Cell outer membrane</keyword>
<dbReference type="CDD" id="cd08977">
    <property type="entry name" value="SusD"/>
    <property type="match status" value="1"/>
</dbReference>
<organism evidence="8 9">
    <name type="scientific">Pedobacter ginsengisoli</name>
    <dbReference type="NCBI Taxonomy" id="363852"/>
    <lineage>
        <taxon>Bacteria</taxon>
        <taxon>Pseudomonadati</taxon>
        <taxon>Bacteroidota</taxon>
        <taxon>Sphingobacteriia</taxon>
        <taxon>Sphingobacteriales</taxon>
        <taxon>Sphingobacteriaceae</taxon>
        <taxon>Pedobacter</taxon>
    </lineage>
</organism>
<dbReference type="OrthoDB" id="9773740at2"/>
<feature type="domain" description="SusD-like N-terminal" evidence="7">
    <location>
        <begin position="45"/>
        <end position="235"/>
    </location>
</feature>
<sequence>MKAIKINISVVILLICFVLPFGCKNYLDIKPLTELTGNNFFKSKEDVEAYVASIYLKFFSKINETWVIGAIGESRSGEAFAVTNGNNFSARKVVEALGKNNINSAINDPAWQGTYHFERITNWTGYYQTIQSCNILIDKLNQGIPGLSEKDKKRYIGEAVFMRCFTYFWMVRLYGDVVYYTKAYQSEALPRENMVSVMKKCIADMEVHVDDLPWTYDNPALRGVRASKGGAVALIMHMNMWNAGFDNAGAKGYYEETAKFGKELLAQNGSSYALLPMERWPEVIKGRSEESLFEFYQSVNYGDNTSTIAPFGDSFLRYPYKFPATTYLNSPMAFSGAYMEKLFPPDVTDRRKEVWYEDIYANSGRFMIPKFAGNVYASSGEDKNPDNSFLIFRLSDAILLQAEALAELGRDGEAIANVNLVRTRAGATPYDAGQGALKDFIFLERCRELQGEGHTWFDLVRTKRILNQRWANHPLTLDQFNRGAWTWPIDKNSLKDNPLMRLNDYWTNSEGI</sequence>
<evidence type="ECO:0000256" key="3">
    <source>
        <dbReference type="ARBA" id="ARBA00022729"/>
    </source>
</evidence>
<accession>A0A2D1U6K0</accession>
<dbReference type="InterPro" id="IPR033985">
    <property type="entry name" value="SusD-like_N"/>
</dbReference>
<dbReference type="Pfam" id="PF14322">
    <property type="entry name" value="SusD-like_3"/>
    <property type="match status" value="1"/>
</dbReference>
<protein>
    <submittedName>
        <fullName evidence="8">RagB/SusD family nutrient uptake outer membrane protein</fullName>
    </submittedName>
</protein>
<name>A0A2D1U6K0_9SPHI</name>
<evidence type="ECO:0000256" key="2">
    <source>
        <dbReference type="ARBA" id="ARBA00006275"/>
    </source>
</evidence>
<dbReference type="Gene3D" id="1.25.40.390">
    <property type="match status" value="1"/>
</dbReference>
<dbReference type="Proteomes" id="UP000223749">
    <property type="component" value="Chromosome"/>
</dbReference>
<comment type="similarity">
    <text evidence="2">Belongs to the SusD family.</text>
</comment>